<dbReference type="PANTHER" id="PTHR30441">
    <property type="entry name" value="DUF748 DOMAIN-CONTAINING PROTEIN"/>
    <property type="match status" value="1"/>
</dbReference>
<dbReference type="AlphaFoldDB" id="A0A0P1G4T7"/>
<dbReference type="STRING" id="928856.SAMN04488049_106145"/>
<evidence type="ECO:0000313" key="3">
    <source>
        <dbReference type="EMBL" id="CUH76788.1"/>
    </source>
</evidence>
<accession>A0A0P1G4T7</accession>
<feature type="coiled-coil region" evidence="1">
    <location>
        <begin position="583"/>
        <end position="629"/>
    </location>
</feature>
<name>A0A0P1G4T7_9RHOB</name>
<dbReference type="InterPro" id="IPR007844">
    <property type="entry name" value="AsmA"/>
</dbReference>
<keyword evidence="4" id="KW-1185">Reference proteome</keyword>
<protein>
    <submittedName>
        <fullName evidence="3">Putative assembly protein</fullName>
    </submittedName>
</protein>
<dbReference type="EMBL" id="CYSD01000015">
    <property type="protein sequence ID" value="CUH76788.1"/>
    <property type="molecule type" value="Genomic_DNA"/>
</dbReference>
<organism evidence="3 4">
    <name type="scientific">Tritonibacter multivorans</name>
    <dbReference type="NCBI Taxonomy" id="928856"/>
    <lineage>
        <taxon>Bacteria</taxon>
        <taxon>Pseudomonadati</taxon>
        <taxon>Pseudomonadota</taxon>
        <taxon>Alphaproteobacteria</taxon>
        <taxon>Rhodobacterales</taxon>
        <taxon>Paracoccaceae</taxon>
        <taxon>Tritonibacter</taxon>
    </lineage>
</organism>
<gene>
    <name evidence="3" type="ORF">TRM7557_01062</name>
</gene>
<dbReference type="GO" id="GO:0005886">
    <property type="term" value="C:plasma membrane"/>
    <property type="evidence" value="ECO:0007669"/>
    <property type="project" value="TreeGrafter"/>
</dbReference>
<evidence type="ECO:0000259" key="2">
    <source>
        <dbReference type="Pfam" id="PF05170"/>
    </source>
</evidence>
<dbReference type="OrthoDB" id="5439561at2"/>
<dbReference type="PANTHER" id="PTHR30441:SF4">
    <property type="entry name" value="PROTEIN ASMA"/>
    <property type="match status" value="1"/>
</dbReference>
<dbReference type="InterPro" id="IPR052894">
    <property type="entry name" value="AsmA-related"/>
</dbReference>
<evidence type="ECO:0000256" key="1">
    <source>
        <dbReference type="SAM" id="Coils"/>
    </source>
</evidence>
<dbReference type="CDD" id="cd22265">
    <property type="entry name" value="UDM1_RNF168"/>
    <property type="match status" value="1"/>
</dbReference>
<dbReference type="Proteomes" id="UP000052022">
    <property type="component" value="Unassembled WGS sequence"/>
</dbReference>
<keyword evidence="1" id="KW-0175">Coiled coil</keyword>
<evidence type="ECO:0000313" key="4">
    <source>
        <dbReference type="Proteomes" id="UP000052022"/>
    </source>
</evidence>
<dbReference type="RefSeq" id="WP_058289181.1">
    <property type="nucleotide sequence ID" value="NZ_CYSD01000015.1"/>
</dbReference>
<proteinExistence type="predicted"/>
<reference evidence="3 4" key="1">
    <citation type="submission" date="2015-09" db="EMBL/GenBank/DDBJ databases">
        <authorList>
            <consortium name="Swine Surveillance"/>
        </authorList>
    </citation>
    <scope>NUCLEOTIDE SEQUENCE [LARGE SCALE GENOMIC DNA]</scope>
    <source>
        <strain evidence="3 4">CECT 7557</strain>
    </source>
</reference>
<sequence length="638" mass="66338">MRFILRLLSAIVIAVALAVVVLLMLPGQKLAQIAARQIEAQTGREVRFDGDVRFMFWPVLGLRANDVSIANAPWAGPQPMLTAGRLNIGVDAAALIGGDVRITELTAIVPELNLATNADGVGNWELSGADAASDDVPATEASDASSFSIETLSVSGARLTYAPYGDAPVTLEQVDVALDWPQGGEAATLSATLRPFGEPLTVSGSIQTFDDFLAGQPSAVDMRLMAAGAKGTYAGQLAWDGTANGRLSAQVPSADALARAFGVAAPEVPKGFGQAMAITTDLSFAPAEMQVALKGLALELDGNAVQGAVQLTLTDPMQVSADLTAGALTIPAAAGGAHVGAPSGDAGWSTDPIDASALSLLNGRIAIRFDSLDYGGVVLGASQITTEVDRARAVVSLAPLTVFSGRVDGQVIANNRSGLSVAVKLGFGDVQVQQFLGHTVGYEALTGAASGRVDLLGVGNSEDAIMRSLKGSANFDVGRGKFIGFDLQSLMNPEGGNGGTTVFRNLSASFDIEQGNARSDDFAANLDLLKATGAGRIGLGAQDMDFTFTPTAFGGENGDGISVPVRVHGPWSNLSYTPDLSRIEELRALEEQAKSAVQKKLSEELGTQVETVEEAEDALRKRVEEEARKQLLKFLNRD</sequence>
<feature type="domain" description="AsmA" evidence="2">
    <location>
        <begin position="338"/>
        <end position="521"/>
    </location>
</feature>
<feature type="domain" description="AsmA" evidence="2">
    <location>
        <begin position="8"/>
        <end position="161"/>
    </location>
</feature>
<dbReference type="GO" id="GO:0090313">
    <property type="term" value="P:regulation of protein targeting to membrane"/>
    <property type="evidence" value="ECO:0007669"/>
    <property type="project" value="TreeGrafter"/>
</dbReference>
<dbReference type="Pfam" id="PF05170">
    <property type="entry name" value="AsmA"/>
    <property type="match status" value="2"/>
</dbReference>